<evidence type="ECO:0000256" key="2">
    <source>
        <dbReference type="ARBA" id="ARBA00009773"/>
    </source>
</evidence>
<organism evidence="7 8">
    <name type="scientific">Robertmurraya siralis</name>
    <dbReference type="NCBI Taxonomy" id="77777"/>
    <lineage>
        <taxon>Bacteria</taxon>
        <taxon>Bacillati</taxon>
        <taxon>Bacillota</taxon>
        <taxon>Bacilli</taxon>
        <taxon>Bacillales</taxon>
        <taxon>Bacillaceae</taxon>
        <taxon>Robertmurraya</taxon>
    </lineage>
</organism>
<dbReference type="Pfam" id="PF01594">
    <property type="entry name" value="AI-2E_transport"/>
    <property type="match status" value="1"/>
</dbReference>
<dbReference type="PANTHER" id="PTHR21716">
    <property type="entry name" value="TRANSMEMBRANE PROTEIN"/>
    <property type="match status" value="1"/>
</dbReference>
<keyword evidence="8" id="KW-1185">Reference proteome</keyword>
<comment type="similarity">
    <text evidence="2">Belongs to the autoinducer-2 exporter (AI-2E) (TC 2.A.86) family.</text>
</comment>
<reference evidence="7" key="1">
    <citation type="submission" date="2021-03" db="EMBL/GenBank/DDBJ databases">
        <title>Antimicrobial resistance genes in bacteria isolated from Japanese honey, and their potential for conferring macrolide and lincosamide resistance in the American foulbrood pathogen Paenibacillus larvae.</title>
        <authorList>
            <person name="Okamoto M."/>
            <person name="Kumagai M."/>
            <person name="Kanamori H."/>
            <person name="Takamatsu D."/>
        </authorList>
    </citation>
    <scope>NUCLEOTIDE SEQUENCE</scope>
    <source>
        <strain evidence="7">J27TS8</strain>
    </source>
</reference>
<dbReference type="GO" id="GO:0016020">
    <property type="term" value="C:membrane"/>
    <property type="evidence" value="ECO:0007669"/>
    <property type="project" value="UniProtKB-SubCell"/>
</dbReference>
<dbReference type="InterPro" id="IPR002549">
    <property type="entry name" value="AI-2E-like"/>
</dbReference>
<dbReference type="PANTHER" id="PTHR21716:SF68">
    <property type="entry name" value="TRANSPORT PROTEIN YTVI-RELATED"/>
    <property type="match status" value="1"/>
</dbReference>
<dbReference type="NCBIfam" id="TIGR02872">
    <property type="entry name" value="spore_ytvI"/>
    <property type="match status" value="1"/>
</dbReference>
<evidence type="ECO:0000256" key="6">
    <source>
        <dbReference type="SAM" id="Phobius"/>
    </source>
</evidence>
<feature type="transmembrane region" description="Helical" evidence="6">
    <location>
        <begin position="62"/>
        <end position="82"/>
    </location>
</feature>
<feature type="transmembrane region" description="Helical" evidence="6">
    <location>
        <begin position="163"/>
        <end position="192"/>
    </location>
</feature>
<dbReference type="RefSeq" id="WP_225310645.1">
    <property type="nucleotide sequence ID" value="NZ_BORC01000005.1"/>
</dbReference>
<evidence type="ECO:0000256" key="3">
    <source>
        <dbReference type="ARBA" id="ARBA00022692"/>
    </source>
</evidence>
<keyword evidence="4 6" id="KW-1133">Transmembrane helix</keyword>
<keyword evidence="3 6" id="KW-0812">Transmembrane</keyword>
<feature type="transmembrane region" description="Helical" evidence="6">
    <location>
        <begin position="279"/>
        <end position="297"/>
    </location>
</feature>
<accession>A0A920BV46</accession>
<dbReference type="EMBL" id="BORC01000005">
    <property type="protein sequence ID" value="GIN63216.1"/>
    <property type="molecule type" value="Genomic_DNA"/>
</dbReference>
<feature type="transmembrane region" description="Helical" evidence="6">
    <location>
        <begin position="213"/>
        <end position="236"/>
    </location>
</feature>
<comment type="subcellular location">
    <subcellularLocation>
        <location evidence="1">Membrane</location>
        <topology evidence="1">Multi-pass membrane protein</topology>
    </subcellularLocation>
</comment>
<gene>
    <name evidence="7" type="ORF">J27TS8_32090</name>
</gene>
<evidence type="ECO:0000256" key="4">
    <source>
        <dbReference type="ARBA" id="ARBA00022989"/>
    </source>
</evidence>
<dbReference type="AlphaFoldDB" id="A0A920BV46"/>
<keyword evidence="5 6" id="KW-0472">Membrane</keyword>
<feature type="transmembrane region" description="Helical" evidence="6">
    <location>
        <begin position="317"/>
        <end position="339"/>
    </location>
</feature>
<protein>
    <submittedName>
        <fullName evidence="7">Sporulation integral membrane protein YtvI</fullName>
    </submittedName>
</protein>
<dbReference type="GO" id="GO:0055085">
    <property type="term" value="P:transmembrane transport"/>
    <property type="evidence" value="ECO:0007669"/>
    <property type="project" value="TreeGrafter"/>
</dbReference>
<evidence type="ECO:0000313" key="7">
    <source>
        <dbReference type="EMBL" id="GIN63216.1"/>
    </source>
</evidence>
<sequence length="359" mass="40619">MSKQSLIKRILMTVFILIVGVFIYIYFSAFLPVLLALLTAIVFEPFVKWLQQKLKAEKRLLPVIIVFSTFIIICGASLYIILTKVASSIYEWSINIPEYAVEIQQFTNNLIVRFNQFVEEIPQGHLIIIELEKQSDALINTVTQITTQLINSLGIWLQSIPNMLFVTLVYLITFFLISLDLPKLVTIFYNLFKTETSDKLRFVSQQMNKVFLGYWKAQFVLSIGVFLITYISLLFISPRAALIMSIIIWVVDIIPLYVGPALILVPWGILAAIIGDMNTGIQLIVLAVILLILRRAIEPKVLGDSIGLNALPTVLTMYFGFVFFGVMGLILGPFVYIAIRSAKDSGLFDFALKKTQEKT</sequence>
<proteinExistence type="inferred from homology"/>
<evidence type="ECO:0000313" key="8">
    <source>
        <dbReference type="Proteomes" id="UP000682111"/>
    </source>
</evidence>
<dbReference type="Proteomes" id="UP000682111">
    <property type="component" value="Unassembled WGS sequence"/>
</dbReference>
<feature type="transmembrane region" description="Helical" evidence="6">
    <location>
        <begin position="242"/>
        <end position="267"/>
    </location>
</feature>
<evidence type="ECO:0000256" key="5">
    <source>
        <dbReference type="ARBA" id="ARBA00023136"/>
    </source>
</evidence>
<evidence type="ECO:0000256" key="1">
    <source>
        <dbReference type="ARBA" id="ARBA00004141"/>
    </source>
</evidence>
<feature type="transmembrane region" description="Helical" evidence="6">
    <location>
        <begin position="7"/>
        <end position="27"/>
    </location>
</feature>
<name>A0A920BV46_9BACI</name>
<comment type="caution">
    <text evidence="7">The sequence shown here is derived from an EMBL/GenBank/DDBJ whole genome shotgun (WGS) entry which is preliminary data.</text>
</comment>
<dbReference type="InterPro" id="IPR014227">
    <property type="entry name" value="YtvI-like"/>
</dbReference>